<accession>B2IJV3</accession>
<feature type="domain" description="Galactose oxidase-like Early set" evidence="2">
    <location>
        <begin position="486"/>
        <end position="578"/>
    </location>
</feature>
<proteinExistence type="predicted"/>
<dbReference type="SUPFAM" id="SSF81296">
    <property type="entry name" value="E set domains"/>
    <property type="match status" value="1"/>
</dbReference>
<keyword evidence="4" id="KW-1185">Reference proteome</keyword>
<dbReference type="AlphaFoldDB" id="B2IJV3"/>
<dbReference type="InterPro" id="IPR013783">
    <property type="entry name" value="Ig-like_fold"/>
</dbReference>
<dbReference type="Proteomes" id="UP000001695">
    <property type="component" value="Chromosome"/>
</dbReference>
<dbReference type="SUPFAM" id="SSF50965">
    <property type="entry name" value="Galactose oxidase, central domain"/>
    <property type="match status" value="1"/>
</dbReference>
<dbReference type="RefSeq" id="WP_012385679.1">
    <property type="nucleotide sequence ID" value="NC_010581.1"/>
</dbReference>
<keyword evidence="1" id="KW-0812">Transmembrane</keyword>
<dbReference type="InterPro" id="IPR015202">
    <property type="entry name" value="GO-like_E_set"/>
</dbReference>
<protein>
    <submittedName>
        <fullName evidence="3">Galactose oxidase</fullName>
        <ecNumber evidence="3">1.1.3.9</ecNumber>
    </submittedName>
</protein>
<evidence type="ECO:0000313" key="3">
    <source>
        <dbReference type="EMBL" id="ACB96328.1"/>
    </source>
</evidence>
<dbReference type="Pfam" id="PF09118">
    <property type="entry name" value="GO-like_E_set"/>
    <property type="match status" value="1"/>
</dbReference>
<evidence type="ECO:0000313" key="4">
    <source>
        <dbReference type="Proteomes" id="UP000001695"/>
    </source>
</evidence>
<gene>
    <name evidence="3" type="ordered locus">Bind_2756</name>
</gene>
<dbReference type="OrthoDB" id="7821947at2"/>
<reference evidence="4" key="1">
    <citation type="submission" date="2008-03" db="EMBL/GenBank/DDBJ databases">
        <title>Complete sequence of chromosome of Beijerinckia indica subsp. indica ATCC 9039.</title>
        <authorList>
            <consortium name="US DOE Joint Genome Institute"/>
            <person name="Copeland A."/>
            <person name="Lucas S."/>
            <person name="Lapidus A."/>
            <person name="Glavina del Rio T."/>
            <person name="Dalin E."/>
            <person name="Tice H."/>
            <person name="Bruce D."/>
            <person name="Goodwin L."/>
            <person name="Pitluck S."/>
            <person name="LaButti K."/>
            <person name="Schmutz J."/>
            <person name="Larimer F."/>
            <person name="Land M."/>
            <person name="Hauser L."/>
            <person name="Kyrpides N."/>
            <person name="Mikhailova N."/>
            <person name="Dunfield P.F."/>
            <person name="Dedysh S.N."/>
            <person name="Liesack W."/>
            <person name="Saw J.H."/>
            <person name="Alam M."/>
            <person name="Chen Y."/>
            <person name="Murrell J.C."/>
            <person name="Richardson P."/>
        </authorList>
    </citation>
    <scope>NUCLEOTIDE SEQUENCE [LARGE SCALE GENOMIC DNA]</scope>
    <source>
        <strain evidence="4">ATCC 9039 / DSM 1715 / NCIMB 8712</strain>
    </source>
</reference>
<keyword evidence="3" id="KW-0560">Oxidoreductase</keyword>
<dbReference type="PANTHER" id="PTHR32208">
    <property type="entry name" value="SECRETED PROTEIN-RELATED"/>
    <property type="match status" value="1"/>
</dbReference>
<evidence type="ECO:0000256" key="1">
    <source>
        <dbReference type="SAM" id="Phobius"/>
    </source>
</evidence>
<keyword evidence="1" id="KW-0472">Membrane</keyword>
<keyword evidence="1" id="KW-1133">Transmembrane helix</keyword>
<dbReference type="EMBL" id="CP001016">
    <property type="protein sequence ID" value="ACB96328.1"/>
    <property type="molecule type" value="Genomic_DNA"/>
</dbReference>
<evidence type="ECO:0000259" key="2">
    <source>
        <dbReference type="Pfam" id="PF09118"/>
    </source>
</evidence>
<dbReference type="InterPro" id="IPR011043">
    <property type="entry name" value="Gal_Oxase/kelch_b-propeller"/>
</dbReference>
<dbReference type="STRING" id="395963.Bind_2756"/>
<dbReference type="InterPro" id="IPR037293">
    <property type="entry name" value="Gal_Oxidase_central_sf"/>
</dbReference>
<name>B2IJV3_BEII9</name>
<reference evidence="3 4" key="2">
    <citation type="journal article" date="2010" name="J. Bacteriol.">
        <title>Complete genome sequence of Beijerinckia indica subsp. indica.</title>
        <authorList>
            <person name="Tamas I."/>
            <person name="Dedysh S.N."/>
            <person name="Liesack W."/>
            <person name="Stott M.B."/>
            <person name="Alam M."/>
            <person name="Murrell J.C."/>
            <person name="Dunfield P.F."/>
        </authorList>
    </citation>
    <scope>NUCLEOTIDE SEQUENCE [LARGE SCALE GENOMIC DNA]</scope>
    <source>
        <strain evidence="4">ATCC 9039 / DSM 1715 / NCIMB 8712</strain>
    </source>
</reference>
<dbReference type="CDD" id="cd02851">
    <property type="entry name" value="E_set_GO_C"/>
    <property type="match status" value="1"/>
</dbReference>
<sequence length="797" mass="82172">MRLINTFLQSASYRWATLGVFTKVPIYIGGIIVIGLAGSLPVVALFNNEWFTQEKSKSAPVDLGYGPNAPVGTARPNLKLGDVPAIPQSRAAAPAANGANQTVNAAVPAGGNQVGFFGPVFSWPIIPLHVALLPDGRVLSYGTDQNGNQGGQFVYDVWDPTLGNGTAAHTILTNTTATDLFCSTASLLGTSGKMLIAGGDLTVNGVRNYSNNNVEVFTPAQNSLTSAGQMIYPRWYPTTVTLPTSDKLILGGLLSPTAGGEPTPELFSVASSTWTALNGITITTPSNTNEWYYPRAFVGADNTTYFLSQAGNIFRLTTAGAGTMQDTGALLNGGTNDYPTVMSLDKNGNPFSILAVRNNKVVQAVDISQNPPVVSTVGSLNYVRDMGNLTLLADGSILASGGSATFNDLNSAVYQTELYNRLTGTWTLGATAATPRLYHSATLLLPDGSVLTGGGGAPGPISELNAEIYYPPYLYAKDGSGNPATRPTIAAAPATLSLNQTFTMQVGAGDTISAVNLIRVGFNTHAYDPEQRLIPIPFTQNGAYVTGMLNAAPSLAPPGYYMLFVLNSNGVPAIAPIIPVLQTNLPDVVVTSLSYASSTFTAVVTNQGAAATPAGVVIGVGYSVDGAWATWGAVDGPLAAGASVTVGTNGNLYTIPNGTHTITANVNDIGRFAESDITNNKDSQTITVGGNALPDVVVTSFSYANGAFTAVVKNQGVAATPAGVVIGVGYSVDGAWATWGAADGPLAAGASATIGTNGNLYTIPAGTHTITANVNDVGRFAESNMANNTTSQMIVVP</sequence>
<dbReference type="EC" id="1.1.3.9" evidence="3"/>
<dbReference type="Gene3D" id="2.130.10.80">
    <property type="entry name" value="Galactose oxidase/kelch, beta-propeller"/>
    <property type="match status" value="1"/>
</dbReference>
<dbReference type="InterPro" id="IPR014756">
    <property type="entry name" value="Ig_E-set"/>
</dbReference>
<dbReference type="KEGG" id="bid:Bind_2756"/>
<dbReference type="HOGENOM" id="CLU_352577_0_0_5"/>
<dbReference type="Gene3D" id="2.60.40.10">
    <property type="entry name" value="Immunoglobulins"/>
    <property type="match status" value="3"/>
</dbReference>
<dbReference type="PANTHER" id="PTHR32208:SF21">
    <property type="entry name" value="LOW QUALITY PROTEIN: ALDEHYDE OXIDASE GLOX-LIKE"/>
    <property type="match status" value="1"/>
</dbReference>
<dbReference type="eggNOG" id="COG1572">
    <property type="taxonomic scope" value="Bacteria"/>
</dbReference>
<dbReference type="GO" id="GO:0045480">
    <property type="term" value="F:galactose oxidase activity"/>
    <property type="evidence" value="ECO:0007669"/>
    <property type="project" value="UniProtKB-EC"/>
</dbReference>
<organism evidence="3 4">
    <name type="scientific">Beijerinckia indica subsp. indica (strain ATCC 9039 / DSM 1715 / NCIMB 8712)</name>
    <dbReference type="NCBI Taxonomy" id="395963"/>
    <lineage>
        <taxon>Bacteria</taxon>
        <taxon>Pseudomonadati</taxon>
        <taxon>Pseudomonadota</taxon>
        <taxon>Alphaproteobacteria</taxon>
        <taxon>Hyphomicrobiales</taxon>
        <taxon>Beijerinckiaceae</taxon>
        <taxon>Beijerinckia</taxon>
    </lineage>
</organism>
<feature type="transmembrane region" description="Helical" evidence="1">
    <location>
        <begin position="24"/>
        <end position="46"/>
    </location>
</feature>